<evidence type="ECO:0000256" key="4">
    <source>
        <dbReference type="ARBA" id="ARBA00022452"/>
    </source>
</evidence>
<reference evidence="10 11" key="1">
    <citation type="submission" date="2023-05" db="EMBL/GenBank/DDBJ databases">
        <title>Novel species of genus Flectobacillus isolated from stream in China.</title>
        <authorList>
            <person name="Lu H."/>
        </authorList>
    </citation>
    <scope>NUCLEOTIDE SEQUENCE [LARGE SCALE GENOMIC DNA]</scope>
    <source>
        <strain evidence="10 11">KCTC 42575</strain>
    </source>
</reference>
<keyword evidence="8" id="KW-0175">Coiled coil</keyword>
<dbReference type="PANTHER" id="PTHR30026:SF20">
    <property type="entry name" value="OUTER MEMBRANE PROTEIN TOLC"/>
    <property type="match status" value="1"/>
</dbReference>
<keyword evidence="11" id="KW-1185">Reference proteome</keyword>
<dbReference type="RefSeq" id="WP_283343692.1">
    <property type="nucleotide sequence ID" value="NZ_JASHIF010000003.1"/>
</dbReference>
<organism evidence="10 11">
    <name type="scientific">Flectobacillus roseus</name>
    <dbReference type="NCBI Taxonomy" id="502259"/>
    <lineage>
        <taxon>Bacteria</taxon>
        <taxon>Pseudomonadati</taxon>
        <taxon>Bacteroidota</taxon>
        <taxon>Cytophagia</taxon>
        <taxon>Cytophagales</taxon>
        <taxon>Flectobacillaceae</taxon>
        <taxon>Flectobacillus</taxon>
    </lineage>
</organism>
<dbReference type="SUPFAM" id="SSF56954">
    <property type="entry name" value="Outer membrane efflux proteins (OEP)"/>
    <property type="match status" value="1"/>
</dbReference>
<dbReference type="InterPro" id="IPR003423">
    <property type="entry name" value="OMP_efflux"/>
</dbReference>
<evidence type="ECO:0000313" key="10">
    <source>
        <dbReference type="EMBL" id="MDI9858493.1"/>
    </source>
</evidence>
<feature type="chain" id="PRO_5045133223" evidence="9">
    <location>
        <begin position="19"/>
        <end position="441"/>
    </location>
</feature>
<keyword evidence="6" id="KW-0472">Membrane</keyword>
<keyword evidence="4" id="KW-1134">Transmembrane beta strand</keyword>
<dbReference type="PANTHER" id="PTHR30026">
    <property type="entry name" value="OUTER MEMBRANE PROTEIN TOLC"/>
    <property type="match status" value="1"/>
</dbReference>
<proteinExistence type="inferred from homology"/>
<evidence type="ECO:0000256" key="9">
    <source>
        <dbReference type="SAM" id="SignalP"/>
    </source>
</evidence>
<evidence type="ECO:0000256" key="6">
    <source>
        <dbReference type="ARBA" id="ARBA00023136"/>
    </source>
</evidence>
<gene>
    <name evidence="10" type="ORF">QM524_04670</name>
</gene>
<comment type="similarity">
    <text evidence="2">Belongs to the outer membrane factor (OMF) (TC 1.B.17) family.</text>
</comment>
<evidence type="ECO:0000256" key="8">
    <source>
        <dbReference type="SAM" id="Coils"/>
    </source>
</evidence>
<evidence type="ECO:0000256" key="3">
    <source>
        <dbReference type="ARBA" id="ARBA00022448"/>
    </source>
</evidence>
<evidence type="ECO:0000313" key="11">
    <source>
        <dbReference type="Proteomes" id="UP001236507"/>
    </source>
</evidence>
<dbReference type="Pfam" id="PF02321">
    <property type="entry name" value="OEP"/>
    <property type="match status" value="2"/>
</dbReference>
<keyword evidence="7" id="KW-0998">Cell outer membrane</keyword>
<keyword evidence="9" id="KW-0732">Signal</keyword>
<dbReference type="Proteomes" id="UP001236507">
    <property type="component" value="Unassembled WGS sequence"/>
</dbReference>
<evidence type="ECO:0000256" key="7">
    <source>
        <dbReference type="ARBA" id="ARBA00023237"/>
    </source>
</evidence>
<feature type="signal peptide" evidence="9">
    <location>
        <begin position="1"/>
        <end position="18"/>
    </location>
</feature>
<keyword evidence="5" id="KW-0812">Transmembrane</keyword>
<evidence type="ECO:0000256" key="2">
    <source>
        <dbReference type="ARBA" id="ARBA00007613"/>
    </source>
</evidence>
<sequence>MKKLTVFGLILCAQMSFAQDKNTDALGRLVKAAIDYSPRIKEQQQLVSIGDYKTKIQEAALKPQVQSELSVTRIDPVAKASFAFGSTSTELSFQPNMNYNANVGANYTIADWGKQALAIERAKLETNLSKNNVEGLKQNYAYQVANLYYGIVYLQKAIEVQKEQLKLVANNEKLISDRLKQGDALDYDRVSIQVRYKNAETRLTDLQGQLDRQLIYLSSLIGADARTMVPTDADFSATWADLTVSAAFEQAQTNNVDLKNIREKDLIADKDVKIAQLSMAPTVSAVGQLGIKNGYLPRINGEVPPVDKDFKFNTVLGLKMTIPIYAGGRGAYSTEMAKLSKEMLKYSSEATNQALKRDLDAAENDYTIAKNKLDLSEKNVFQAQYALKLAESRYKNGVITNVEIEAAQTALREAQLTQLQYQYMMTQAKLEVSRLSGLKFW</sequence>
<accession>A0ABT6Y5V2</accession>
<feature type="coiled-coil region" evidence="8">
    <location>
        <begin position="352"/>
        <end position="379"/>
    </location>
</feature>
<dbReference type="Gene3D" id="1.20.1600.10">
    <property type="entry name" value="Outer membrane efflux proteins (OEP)"/>
    <property type="match status" value="1"/>
</dbReference>
<dbReference type="InterPro" id="IPR051906">
    <property type="entry name" value="TolC-like"/>
</dbReference>
<name>A0ABT6Y5V2_9BACT</name>
<evidence type="ECO:0000256" key="1">
    <source>
        <dbReference type="ARBA" id="ARBA00004442"/>
    </source>
</evidence>
<evidence type="ECO:0000256" key="5">
    <source>
        <dbReference type="ARBA" id="ARBA00022692"/>
    </source>
</evidence>
<comment type="subcellular location">
    <subcellularLocation>
        <location evidence="1">Cell outer membrane</location>
    </subcellularLocation>
</comment>
<protein>
    <submittedName>
        <fullName evidence="10">TolC family protein</fullName>
    </submittedName>
</protein>
<comment type="caution">
    <text evidence="10">The sequence shown here is derived from an EMBL/GenBank/DDBJ whole genome shotgun (WGS) entry which is preliminary data.</text>
</comment>
<keyword evidence="3" id="KW-0813">Transport</keyword>
<dbReference type="EMBL" id="JASHIF010000003">
    <property type="protein sequence ID" value="MDI9858493.1"/>
    <property type="molecule type" value="Genomic_DNA"/>
</dbReference>